<dbReference type="GO" id="GO:0051536">
    <property type="term" value="F:iron-sulfur cluster binding"/>
    <property type="evidence" value="ECO:0007669"/>
    <property type="project" value="InterPro"/>
</dbReference>
<feature type="domain" description="Aldehyde ferredoxin oxidoreductase N-terminal" evidence="1">
    <location>
        <begin position="1"/>
        <end position="134"/>
    </location>
</feature>
<dbReference type="InterPro" id="IPR036503">
    <property type="entry name" value="Ald_Fedxn_OxRdtase_N_sf"/>
</dbReference>
<evidence type="ECO:0000259" key="1">
    <source>
        <dbReference type="SMART" id="SM00790"/>
    </source>
</evidence>
<dbReference type="AlphaFoldDB" id="X0Y5H8"/>
<gene>
    <name evidence="2" type="ORF">S01H1_77475</name>
</gene>
<proteinExistence type="predicted"/>
<organism evidence="2">
    <name type="scientific">marine sediment metagenome</name>
    <dbReference type="NCBI Taxonomy" id="412755"/>
    <lineage>
        <taxon>unclassified sequences</taxon>
        <taxon>metagenomes</taxon>
        <taxon>ecological metagenomes</taxon>
    </lineage>
</organism>
<dbReference type="InterPro" id="IPR051919">
    <property type="entry name" value="W-dependent_AOR"/>
</dbReference>
<dbReference type="Pfam" id="PF02730">
    <property type="entry name" value="AFOR_N"/>
    <property type="match status" value="1"/>
</dbReference>
<name>X0Y5H8_9ZZZZ</name>
<sequence length="134" mass="13881">MSKILRVNMSDLTTKFEDVPDKYKLLGGRGLTSAITCDEVPPTCHPLGPNNKITIAPGIVTASGAPTAGRLSIGAKSPLTGTIKESNSGGVAADKLARIGIKAIIVEGQPKEKGKFWALKVNKDGAELMPADAA</sequence>
<feature type="non-terminal residue" evidence="2">
    <location>
        <position position="134"/>
    </location>
</feature>
<dbReference type="PANTHER" id="PTHR30038">
    <property type="entry name" value="ALDEHYDE FERREDOXIN OXIDOREDUCTASE"/>
    <property type="match status" value="1"/>
</dbReference>
<dbReference type="EMBL" id="BARS01052073">
    <property type="protein sequence ID" value="GAG51204.1"/>
    <property type="molecule type" value="Genomic_DNA"/>
</dbReference>
<comment type="caution">
    <text evidence="2">The sequence shown here is derived from an EMBL/GenBank/DDBJ whole genome shotgun (WGS) entry which is preliminary data.</text>
</comment>
<evidence type="ECO:0000313" key="2">
    <source>
        <dbReference type="EMBL" id="GAG51204.1"/>
    </source>
</evidence>
<dbReference type="PANTHER" id="PTHR30038:SF0">
    <property type="entry name" value="TUNGSTEN-CONTAINING ALDEHYDE FERREDOXIN OXIDOREDUCTASE"/>
    <property type="match status" value="1"/>
</dbReference>
<protein>
    <recommendedName>
        <fullName evidence="1">Aldehyde ferredoxin oxidoreductase N-terminal domain-containing protein</fullName>
    </recommendedName>
</protein>
<dbReference type="SUPFAM" id="SSF56228">
    <property type="entry name" value="Aldehyde ferredoxin oxidoreductase, N-terminal domain"/>
    <property type="match status" value="1"/>
</dbReference>
<accession>X0Y5H8</accession>
<dbReference type="InterPro" id="IPR013983">
    <property type="entry name" value="Ald_Fedxn_OxRdtase_N"/>
</dbReference>
<reference evidence="2" key="1">
    <citation type="journal article" date="2014" name="Front. Microbiol.">
        <title>High frequency of phylogenetically diverse reductive dehalogenase-homologous genes in deep subseafloor sedimentary metagenomes.</title>
        <authorList>
            <person name="Kawai M."/>
            <person name="Futagami T."/>
            <person name="Toyoda A."/>
            <person name="Takaki Y."/>
            <person name="Nishi S."/>
            <person name="Hori S."/>
            <person name="Arai W."/>
            <person name="Tsubouchi T."/>
            <person name="Morono Y."/>
            <person name="Uchiyama I."/>
            <person name="Ito T."/>
            <person name="Fujiyama A."/>
            <person name="Inagaki F."/>
            <person name="Takami H."/>
        </authorList>
    </citation>
    <scope>NUCLEOTIDE SEQUENCE</scope>
    <source>
        <strain evidence="2">Expedition CK06-06</strain>
    </source>
</reference>
<dbReference type="SMART" id="SM00790">
    <property type="entry name" value="AFOR_N"/>
    <property type="match status" value="1"/>
</dbReference>
<dbReference type="Gene3D" id="3.60.9.10">
    <property type="entry name" value="Aldehyde ferredoxin oxidoreductase, N-terminal domain"/>
    <property type="match status" value="1"/>
</dbReference>
<dbReference type="GO" id="GO:0016625">
    <property type="term" value="F:oxidoreductase activity, acting on the aldehyde or oxo group of donors, iron-sulfur protein as acceptor"/>
    <property type="evidence" value="ECO:0007669"/>
    <property type="project" value="InterPro"/>
</dbReference>